<keyword evidence="1" id="KW-0812">Transmembrane</keyword>
<protein>
    <recommendedName>
        <fullName evidence="2">VanZ-like domain-containing protein</fullName>
    </recommendedName>
</protein>
<evidence type="ECO:0000313" key="4">
    <source>
        <dbReference type="Proteomes" id="UP000321049"/>
    </source>
</evidence>
<evidence type="ECO:0000259" key="2">
    <source>
        <dbReference type="Pfam" id="PF04892"/>
    </source>
</evidence>
<accession>A0A511JNP4</accession>
<dbReference type="Proteomes" id="UP000321049">
    <property type="component" value="Unassembled WGS sequence"/>
</dbReference>
<keyword evidence="1" id="KW-0472">Membrane</keyword>
<name>A0A511JNP4_9CELL</name>
<feature type="domain" description="VanZ-like" evidence="2">
    <location>
        <begin position="6"/>
        <end position="123"/>
    </location>
</feature>
<dbReference type="PANTHER" id="PTHR36834:SF2">
    <property type="entry name" value="MEMBRANE PROTEIN"/>
    <property type="match status" value="1"/>
</dbReference>
<evidence type="ECO:0000256" key="1">
    <source>
        <dbReference type="SAM" id="Phobius"/>
    </source>
</evidence>
<dbReference type="AlphaFoldDB" id="A0A511JNP4"/>
<dbReference type="Pfam" id="PF04892">
    <property type="entry name" value="VanZ"/>
    <property type="match status" value="1"/>
</dbReference>
<keyword evidence="1" id="KW-1133">Transmembrane helix</keyword>
<proteinExistence type="predicted"/>
<organism evidence="3 4">
    <name type="scientific">Cellulomonas terrae</name>
    <dbReference type="NCBI Taxonomy" id="311234"/>
    <lineage>
        <taxon>Bacteria</taxon>
        <taxon>Bacillati</taxon>
        <taxon>Actinomycetota</taxon>
        <taxon>Actinomycetes</taxon>
        <taxon>Micrococcales</taxon>
        <taxon>Cellulomonadaceae</taxon>
        <taxon>Cellulomonas</taxon>
    </lineage>
</organism>
<reference evidence="3 4" key="1">
    <citation type="submission" date="2019-07" db="EMBL/GenBank/DDBJ databases">
        <title>Whole genome shotgun sequence of Cellulomonas terrae NBRC 100819.</title>
        <authorList>
            <person name="Hosoyama A."/>
            <person name="Uohara A."/>
            <person name="Ohji S."/>
            <person name="Ichikawa N."/>
        </authorList>
    </citation>
    <scope>NUCLEOTIDE SEQUENCE [LARGE SCALE GENOMIC DNA]</scope>
    <source>
        <strain evidence="3 4">NBRC 100819</strain>
    </source>
</reference>
<gene>
    <name evidence="3" type="ORF">CTE05_30220</name>
</gene>
<sequence>MTIALFVVYLVGLARVTLWPRLGDDDGFDLVRTVLGWIDSVGIPLTYSATEFLANIALFVPFGILVSLLRPRWPAWTVVALGLATSCAIELAQLLFLPHRVSDVRDLVANTLGTVVGVAVVLVARRPSRAPEPATAS</sequence>
<dbReference type="PANTHER" id="PTHR36834">
    <property type="entry name" value="MEMBRANE PROTEIN-RELATED"/>
    <property type="match status" value="1"/>
</dbReference>
<feature type="transmembrane region" description="Helical" evidence="1">
    <location>
        <begin position="76"/>
        <end position="95"/>
    </location>
</feature>
<dbReference type="InterPro" id="IPR006976">
    <property type="entry name" value="VanZ-like"/>
</dbReference>
<feature type="transmembrane region" description="Helical" evidence="1">
    <location>
        <begin position="107"/>
        <end position="124"/>
    </location>
</feature>
<comment type="caution">
    <text evidence="3">The sequence shown here is derived from an EMBL/GenBank/DDBJ whole genome shotgun (WGS) entry which is preliminary data.</text>
</comment>
<dbReference type="InterPro" id="IPR053150">
    <property type="entry name" value="Teicoplanin_resist-assoc"/>
</dbReference>
<keyword evidence="4" id="KW-1185">Reference proteome</keyword>
<feature type="transmembrane region" description="Helical" evidence="1">
    <location>
        <begin position="47"/>
        <end position="69"/>
    </location>
</feature>
<evidence type="ECO:0000313" key="3">
    <source>
        <dbReference type="EMBL" id="GEL99475.1"/>
    </source>
</evidence>
<dbReference type="EMBL" id="BJWH01000018">
    <property type="protein sequence ID" value="GEL99475.1"/>
    <property type="molecule type" value="Genomic_DNA"/>
</dbReference>